<proteinExistence type="predicted"/>
<accession>A0A8S5PPY6</accession>
<protein>
    <submittedName>
        <fullName evidence="1">Uncharacterized protein</fullName>
    </submittedName>
</protein>
<reference evidence="1" key="1">
    <citation type="journal article" date="2021" name="Proc. Natl. Acad. Sci. U.S.A.">
        <title>A Catalog of Tens of Thousands of Viruses from Human Metagenomes Reveals Hidden Associations with Chronic Diseases.</title>
        <authorList>
            <person name="Tisza M.J."/>
            <person name="Buck C.B."/>
        </authorList>
    </citation>
    <scope>NUCLEOTIDE SEQUENCE</scope>
    <source>
        <strain evidence="1">CtwwN25</strain>
    </source>
</reference>
<dbReference type="EMBL" id="BK015472">
    <property type="protein sequence ID" value="DAE08589.1"/>
    <property type="molecule type" value="Genomic_DNA"/>
</dbReference>
<sequence length="68" mass="8004">MKKNTLETLEGIVKNLEEVISQDYDPNNFQDVDIYKSISILKNKVSYYRSNYDVLETLRKATLEKEKS</sequence>
<name>A0A8S5PPY6_9CAUD</name>
<evidence type="ECO:0000313" key="1">
    <source>
        <dbReference type="EMBL" id="DAE08589.1"/>
    </source>
</evidence>
<organism evidence="1">
    <name type="scientific">Myoviridae sp. ctwwN25</name>
    <dbReference type="NCBI Taxonomy" id="2825209"/>
    <lineage>
        <taxon>Viruses</taxon>
        <taxon>Duplodnaviria</taxon>
        <taxon>Heunggongvirae</taxon>
        <taxon>Uroviricota</taxon>
        <taxon>Caudoviricetes</taxon>
    </lineage>
</organism>